<evidence type="ECO:0000256" key="6">
    <source>
        <dbReference type="ARBA" id="ARBA00022989"/>
    </source>
</evidence>
<reference evidence="12 13" key="1">
    <citation type="journal article" date="2024" name="BMC Genomics">
        <title>De novo assembly and annotation of Popillia japonica's genome with initial clues to its potential as an invasive pest.</title>
        <authorList>
            <person name="Cucini C."/>
            <person name="Boschi S."/>
            <person name="Funari R."/>
            <person name="Cardaioli E."/>
            <person name="Iannotti N."/>
            <person name="Marturano G."/>
            <person name="Paoli F."/>
            <person name="Bruttini M."/>
            <person name="Carapelli A."/>
            <person name="Frati F."/>
            <person name="Nardi F."/>
        </authorList>
    </citation>
    <scope>NUCLEOTIDE SEQUENCE [LARGE SCALE GENOMIC DNA]</scope>
    <source>
        <strain evidence="12">DMR45628</strain>
    </source>
</reference>
<keyword evidence="4 10" id="KW-0812">Transmembrane</keyword>
<sequence>MNTFTFYGNTSRNKYPDYLTKILENPNDSEMSDLSDSDSEELEDVIERNISEMPENEDVHEKDNADSVMNKSSSGPKRNEYEVKEDEVDQDETEEDEVVEDENGDEDVPNNEPQARPSKKKNKITKTKVVWKQQKVKQCRPTQPWKDIMPNGPEEPLTPLSYFRKMRDKDLLDLMVEESNKYAFTKNPEKPLALSVPELKIYRHLFFDVNLRLTKCQNVLAKRNRSKQSIRVKRGRPSQRSVEQGLEAKKKRKVAMMPTQDIGNDQVGHWPNYAEKRGRFFAFDSMYISYTTHVVIQLRMLKYKLIYSVVNADIGTVYNCIKHHQFLLLIFERMNQLYFWLFLFHYFLTLITGCTQLYIILLGEADVIHLVSTTIYIVGLLVEFGLWSFPVEEFVFELSDISNAIYMSNWYEADKLVKNILLTIMMRAQKQKYMSAGGLMNMNIDTFGSVNKVQAKF</sequence>
<dbReference type="GO" id="GO:0007165">
    <property type="term" value="P:signal transduction"/>
    <property type="evidence" value="ECO:0007669"/>
    <property type="project" value="UniProtKB-KW"/>
</dbReference>
<dbReference type="GO" id="GO:0005549">
    <property type="term" value="F:odorant binding"/>
    <property type="evidence" value="ECO:0007669"/>
    <property type="project" value="InterPro"/>
</dbReference>
<dbReference type="GO" id="GO:0004984">
    <property type="term" value="F:olfactory receptor activity"/>
    <property type="evidence" value="ECO:0007669"/>
    <property type="project" value="InterPro"/>
</dbReference>
<proteinExistence type="inferred from homology"/>
<keyword evidence="7 10" id="KW-0472">Membrane</keyword>
<name>A0AAW1IX24_POPJA</name>
<feature type="compositionally biased region" description="Acidic residues" evidence="11">
    <location>
        <begin position="30"/>
        <end position="44"/>
    </location>
</feature>
<dbReference type="Pfam" id="PF02949">
    <property type="entry name" value="7tm_6"/>
    <property type="match status" value="1"/>
</dbReference>
<evidence type="ECO:0000256" key="2">
    <source>
        <dbReference type="ARBA" id="ARBA00022475"/>
    </source>
</evidence>
<evidence type="ECO:0000256" key="11">
    <source>
        <dbReference type="SAM" id="MobiDB-lite"/>
    </source>
</evidence>
<keyword evidence="3 10" id="KW-0716">Sensory transduction</keyword>
<comment type="caution">
    <text evidence="12">The sequence shown here is derived from an EMBL/GenBank/DDBJ whole genome shotgun (WGS) entry which is preliminary data.</text>
</comment>
<comment type="caution">
    <text evidence="10">Lacks conserved residue(s) required for the propagation of feature annotation.</text>
</comment>
<dbReference type="EMBL" id="JASPKY010000508">
    <property type="protein sequence ID" value="KAK9694571.1"/>
    <property type="molecule type" value="Genomic_DNA"/>
</dbReference>
<feature type="compositionally biased region" description="Acidic residues" evidence="11">
    <location>
        <begin position="83"/>
        <end position="109"/>
    </location>
</feature>
<dbReference type="GO" id="GO:0005886">
    <property type="term" value="C:plasma membrane"/>
    <property type="evidence" value="ECO:0007669"/>
    <property type="project" value="UniProtKB-SubCell"/>
</dbReference>
<organism evidence="12 13">
    <name type="scientific">Popillia japonica</name>
    <name type="common">Japanese beetle</name>
    <dbReference type="NCBI Taxonomy" id="7064"/>
    <lineage>
        <taxon>Eukaryota</taxon>
        <taxon>Metazoa</taxon>
        <taxon>Ecdysozoa</taxon>
        <taxon>Arthropoda</taxon>
        <taxon>Hexapoda</taxon>
        <taxon>Insecta</taxon>
        <taxon>Pterygota</taxon>
        <taxon>Neoptera</taxon>
        <taxon>Endopterygota</taxon>
        <taxon>Coleoptera</taxon>
        <taxon>Polyphaga</taxon>
        <taxon>Scarabaeiformia</taxon>
        <taxon>Scarabaeidae</taxon>
        <taxon>Rutelinae</taxon>
        <taxon>Popillia</taxon>
    </lineage>
</organism>
<keyword evidence="8 10" id="KW-0675">Receptor</keyword>
<keyword evidence="6 10" id="KW-1133">Transmembrane helix</keyword>
<feature type="region of interest" description="Disordered" evidence="11">
    <location>
        <begin position="23"/>
        <end position="127"/>
    </location>
</feature>
<feature type="transmembrane region" description="Helical" evidence="10">
    <location>
        <begin position="337"/>
        <end position="361"/>
    </location>
</feature>
<accession>A0AAW1IX24</accession>
<dbReference type="AlphaFoldDB" id="A0AAW1IX24"/>
<evidence type="ECO:0000256" key="9">
    <source>
        <dbReference type="ARBA" id="ARBA00023224"/>
    </source>
</evidence>
<feature type="transmembrane region" description="Helical" evidence="10">
    <location>
        <begin position="367"/>
        <end position="389"/>
    </location>
</feature>
<feature type="region of interest" description="Disordered" evidence="11">
    <location>
        <begin position="226"/>
        <end position="245"/>
    </location>
</feature>
<dbReference type="Proteomes" id="UP001458880">
    <property type="component" value="Unassembled WGS sequence"/>
</dbReference>
<dbReference type="PANTHER" id="PTHR21137">
    <property type="entry name" value="ODORANT RECEPTOR"/>
    <property type="match status" value="1"/>
</dbReference>
<evidence type="ECO:0000256" key="4">
    <source>
        <dbReference type="ARBA" id="ARBA00022692"/>
    </source>
</evidence>
<feature type="compositionally biased region" description="Basic residues" evidence="11">
    <location>
        <begin position="117"/>
        <end position="126"/>
    </location>
</feature>
<comment type="similarity">
    <text evidence="10">Belongs to the insect chemoreceptor superfamily. Heteromeric odorant receptor channel (TC 1.A.69) family.</text>
</comment>
<comment type="subcellular location">
    <subcellularLocation>
        <location evidence="1 10">Cell membrane</location>
        <topology evidence="1 10">Multi-pass membrane protein</topology>
    </subcellularLocation>
</comment>
<keyword evidence="2" id="KW-1003">Cell membrane</keyword>
<gene>
    <name evidence="12" type="ORF">QE152_g33431</name>
</gene>
<feature type="compositionally biased region" description="Polar residues" evidence="11">
    <location>
        <begin position="67"/>
        <end position="76"/>
    </location>
</feature>
<keyword evidence="13" id="KW-1185">Reference proteome</keyword>
<evidence type="ECO:0000256" key="8">
    <source>
        <dbReference type="ARBA" id="ARBA00023170"/>
    </source>
</evidence>
<evidence type="ECO:0000313" key="13">
    <source>
        <dbReference type="Proteomes" id="UP001458880"/>
    </source>
</evidence>
<protein>
    <recommendedName>
        <fullName evidence="10">Odorant receptor</fullName>
    </recommendedName>
</protein>
<feature type="compositionally biased region" description="Basic residues" evidence="11">
    <location>
        <begin position="226"/>
        <end position="237"/>
    </location>
</feature>
<keyword evidence="9 10" id="KW-0807">Transducer</keyword>
<evidence type="ECO:0000256" key="3">
    <source>
        <dbReference type="ARBA" id="ARBA00022606"/>
    </source>
</evidence>
<evidence type="ECO:0000256" key="10">
    <source>
        <dbReference type="RuleBase" id="RU351113"/>
    </source>
</evidence>
<evidence type="ECO:0000256" key="5">
    <source>
        <dbReference type="ARBA" id="ARBA00022725"/>
    </source>
</evidence>
<evidence type="ECO:0000313" key="12">
    <source>
        <dbReference type="EMBL" id="KAK9694571.1"/>
    </source>
</evidence>
<keyword evidence="5 10" id="KW-0552">Olfaction</keyword>
<evidence type="ECO:0000256" key="1">
    <source>
        <dbReference type="ARBA" id="ARBA00004651"/>
    </source>
</evidence>
<dbReference type="InterPro" id="IPR004117">
    <property type="entry name" value="7tm6_olfct_rcpt"/>
</dbReference>
<evidence type="ECO:0000256" key="7">
    <source>
        <dbReference type="ARBA" id="ARBA00023136"/>
    </source>
</evidence>
<dbReference type="PANTHER" id="PTHR21137:SF35">
    <property type="entry name" value="ODORANT RECEPTOR 19A-RELATED"/>
    <property type="match status" value="1"/>
</dbReference>